<dbReference type="PANTHER" id="PTHR39963:SF1">
    <property type="entry name" value="MNMC-LIKE METHYLTRANSFERASE DOMAIN-CONTAINING PROTEIN"/>
    <property type="match status" value="1"/>
</dbReference>
<evidence type="ECO:0000313" key="2">
    <source>
        <dbReference type="EMBL" id="RXK83559.1"/>
    </source>
</evidence>
<organism evidence="2 3">
    <name type="scientific">Filimonas effusa</name>
    <dbReference type="NCBI Taxonomy" id="2508721"/>
    <lineage>
        <taxon>Bacteria</taxon>
        <taxon>Pseudomonadati</taxon>
        <taxon>Bacteroidota</taxon>
        <taxon>Chitinophagia</taxon>
        <taxon>Chitinophagales</taxon>
        <taxon>Chitinophagaceae</taxon>
        <taxon>Filimonas</taxon>
    </lineage>
</organism>
<dbReference type="InterPro" id="IPR029063">
    <property type="entry name" value="SAM-dependent_MTases_sf"/>
</dbReference>
<accession>A0A4Q1D544</accession>
<dbReference type="InterPro" id="IPR008471">
    <property type="entry name" value="MnmC-like_methylTransf"/>
</dbReference>
<feature type="domain" description="MnmC-like methyltransferase" evidence="1">
    <location>
        <begin position="151"/>
        <end position="228"/>
    </location>
</feature>
<dbReference type="GO" id="GO:0016645">
    <property type="term" value="F:oxidoreductase activity, acting on the CH-NH group of donors"/>
    <property type="evidence" value="ECO:0007669"/>
    <property type="project" value="InterPro"/>
</dbReference>
<evidence type="ECO:0000259" key="1">
    <source>
        <dbReference type="Pfam" id="PF05430"/>
    </source>
</evidence>
<dbReference type="Pfam" id="PF05430">
    <property type="entry name" value="Methyltransf_30"/>
    <property type="match status" value="1"/>
</dbReference>
<dbReference type="NCBIfam" id="NF033855">
    <property type="entry name" value="tRNA_MNMC2"/>
    <property type="match status" value="1"/>
</dbReference>
<keyword evidence="3" id="KW-1185">Reference proteome</keyword>
<dbReference type="Gene3D" id="3.40.50.150">
    <property type="entry name" value="Vaccinia Virus protein VP39"/>
    <property type="match status" value="1"/>
</dbReference>
<evidence type="ECO:0000313" key="3">
    <source>
        <dbReference type="Proteomes" id="UP000290545"/>
    </source>
</evidence>
<dbReference type="Proteomes" id="UP000290545">
    <property type="component" value="Unassembled WGS sequence"/>
</dbReference>
<dbReference type="InterPro" id="IPR047785">
    <property type="entry name" value="tRNA_MNMC2"/>
</dbReference>
<dbReference type="OrthoDB" id="9786494at2"/>
<gene>
    <name evidence="2" type="ORF">ESB13_15835</name>
</gene>
<dbReference type="AlphaFoldDB" id="A0A4Q1D544"/>
<reference evidence="2 3" key="1">
    <citation type="submission" date="2019-01" db="EMBL/GenBank/DDBJ databases">
        <title>Filimonas sp. strain TTM-71.</title>
        <authorList>
            <person name="Chen W.-M."/>
        </authorList>
    </citation>
    <scope>NUCLEOTIDE SEQUENCE [LARGE SCALE GENOMIC DNA]</scope>
    <source>
        <strain evidence="2 3">TTM-71</strain>
    </source>
</reference>
<proteinExistence type="predicted"/>
<comment type="caution">
    <text evidence="2">The sequence shown here is derived from an EMBL/GenBank/DDBJ whole genome shotgun (WGS) entry which is preliminary data.</text>
</comment>
<name>A0A4Q1D544_9BACT</name>
<protein>
    <recommendedName>
        <fullName evidence="1">MnmC-like methyltransferase domain-containing protein</fullName>
    </recommendedName>
</protein>
<dbReference type="EMBL" id="SDHZ01000002">
    <property type="protein sequence ID" value="RXK83559.1"/>
    <property type="molecule type" value="Genomic_DNA"/>
</dbReference>
<dbReference type="SUPFAM" id="SSF53335">
    <property type="entry name" value="S-adenosyl-L-methionine-dependent methyltransferases"/>
    <property type="match status" value="1"/>
</dbReference>
<sequence length="233" mass="26509">MKRSKQITRDGSHTISIPSLDVTFHSVYGAIQESMWVFIISGWKYWLQQPQVAEAPEQAVRILEMGFGTGLNALLTLQQARLTEQPVFYQSVEQYPLTAEEADGLNYADQLNDASLAPYLEQLHSSAWNEDLSLTPYFTLHKSHAALQDLQTDHRFHIIYYDAFAPRAQPELWTEEIFSQLIGYLEPSGILLTYCSKSIVRKAMQAAGFTVEKIQGPPHKREMLRAHKPISLV</sequence>
<dbReference type="RefSeq" id="WP_129004611.1">
    <property type="nucleotide sequence ID" value="NZ_SDHZ01000002.1"/>
</dbReference>
<dbReference type="PANTHER" id="PTHR39963">
    <property type="entry name" value="SLL0983 PROTEIN"/>
    <property type="match status" value="1"/>
</dbReference>
<dbReference type="GO" id="GO:0004808">
    <property type="term" value="F:tRNA (5-methylaminomethyl-2-thiouridylate)(34)-methyltransferase activity"/>
    <property type="evidence" value="ECO:0007669"/>
    <property type="project" value="InterPro"/>
</dbReference>